<dbReference type="RefSeq" id="WP_046006045.1">
    <property type="nucleotide sequence ID" value="NZ_JXYA01000040.1"/>
</dbReference>
<dbReference type="EMBL" id="JXYA01000040">
    <property type="protein sequence ID" value="KJZ07210.1"/>
    <property type="molecule type" value="Genomic_DNA"/>
</dbReference>
<name>A0A0F4QIW9_9GAMM</name>
<feature type="transmembrane region" description="Helical" evidence="1">
    <location>
        <begin position="18"/>
        <end position="36"/>
    </location>
</feature>
<evidence type="ECO:0000313" key="2">
    <source>
        <dbReference type="EMBL" id="KJZ07210.1"/>
    </source>
</evidence>
<accession>A0A0F4QIW9</accession>
<keyword evidence="1" id="KW-0472">Membrane</keyword>
<evidence type="ECO:0000256" key="1">
    <source>
        <dbReference type="SAM" id="Phobius"/>
    </source>
</evidence>
<keyword evidence="1" id="KW-1133">Transmembrane helix</keyword>
<reference evidence="2 3" key="1">
    <citation type="journal article" date="2015" name="BMC Genomics">
        <title>Genome mining reveals unlocked bioactive potential of marine Gram-negative bacteria.</title>
        <authorList>
            <person name="Machado H."/>
            <person name="Sonnenschein E.C."/>
            <person name="Melchiorsen J."/>
            <person name="Gram L."/>
        </authorList>
    </citation>
    <scope>NUCLEOTIDE SEQUENCE [LARGE SCALE GENOMIC DNA]</scope>
    <source>
        <strain evidence="2 3">S2471</strain>
    </source>
</reference>
<comment type="caution">
    <text evidence="2">The sequence shown here is derived from an EMBL/GenBank/DDBJ whole genome shotgun (WGS) entry which is preliminary data.</text>
</comment>
<protein>
    <submittedName>
        <fullName evidence="2">Uncharacterized protein</fullName>
    </submittedName>
</protein>
<evidence type="ECO:0000313" key="3">
    <source>
        <dbReference type="Proteomes" id="UP000033452"/>
    </source>
</evidence>
<organism evidence="2 3">
    <name type="scientific">Pseudoalteromonas rubra</name>
    <dbReference type="NCBI Taxonomy" id="43658"/>
    <lineage>
        <taxon>Bacteria</taxon>
        <taxon>Pseudomonadati</taxon>
        <taxon>Pseudomonadota</taxon>
        <taxon>Gammaproteobacteria</taxon>
        <taxon>Alteromonadales</taxon>
        <taxon>Pseudoalteromonadaceae</taxon>
        <taxon>Pseudoalteromonas</taxon>
    </lineage>
</organism>
<keyword evidence="3" id="KW-1185">Reference proteome</keyword>
<dbReference type="Proteomes" id="UP000033452">
    <property type="component" value="Unassembled WGS sequence"/>
</dbReference>
<gene>
    <name evidence="2" type="ORF">TW77_16300</name>
</gene>
<dbReference type="AlphaFoldDB" id="A0A0F4QIW9"/>
<dbReference type="PATRIC" id="fig|43658.5.peg.3441"/>
<keyword evidence="1" id="KW-0812">Transmembrane</keyword>
<sequence length="210" mass="24111">MTDNTEQKLAVYRLALEYIKVFLWPAILILAFVIYGDKLFKIIEQREVDAFGLKLGKQIEDISHNYEAQIAQLKEDIEASQAPEQLLKKVDGIKANLDKQLSVVKQHALQTEQVLIPDRKALVDQYERAGFEALLARDVSQAISQFTAAEALWPDYHNVSEIKHLLIKQQSVLTNQQSKAWQDLFKTILVKHSWGMPDDIRAQFNRVSTH</sequence>
<dbReference type="OrthoDB" id="6288347at2"/>
<proteinExistence type="predicted"/>